<accession>A0A4S1CKJ3</accession>
<evidence type="ECO:0000256" key="5">
    <source>
        <dbReference type="ARBA" id="ARBA00022692"/>
    </source>
</evidence>
<proteinExistence type="inferred from homology"/>
<dbReference type="PANTHER" id="PTHR30294">
    <property type="entry name" value="MEMBRANE COMPONENT OF ABC TRANSPORTER YHHJ-RELATED"/>
    <property type="match status" value="1"/>
</dbReference>
<feature type="transmembrane region" description="Helical" evidence="8">
    <location>
        <begin position="21"/>
        <end position="41"/>
    </location>
</feature>
<feature type="transmembrane region" description="Helical" evidence="8">
    <location>
        <begin position="349"/>
        <end position="371"/>
    </location>
</feature>
<keyword evidence="5 8" id="KW-0812">Transmembrane</keyword>
<evidence type="ECO:0000313" key="11">
    <source>
        <dbReference type="Proteomes" id="UP000306416"/>
    </source>
</evidence>
<dbReference type="InterPro" id="IPR047817">
    <property type="entry name" value="ABC2_TM_bact-type"/>
</dbReference>
<reference evidence="10 11" key="1">
    <citation type="submission" date="2019-04" db="EMBL/GenBank/DDBJ databases">
        <title>Geobacter oryzae sp. nov., ferric-reducing bacteria isolated from paddy soil.</title>
        <authorList>
            <person name="Xu Z."/>
            <person name="Masuda Y."/>
            <person name="Itoh H."/>
            <person name="Senoo K."/>
        </authorList>
    </citation>
    <scope>NUCLEOTIDE SEQUENCE [LARGE SCALE GENOMIC DNA]</scope>
    <source>
        <strain evidence="10 11">Red111</strain>
    </source>
</reference>
<comment type="subcellular location">
    <subcellularLocation>
        <location evidence="1">Cell membrane</location>
        <topology evidence="1">Multi-pass membrane protein</topology>
    </subcellularLocation>
</comment>
<feature type="transmembrane region" description="Helical" evidence="8">
    <location>
        <begin position="226"/>
        <end position="253"/>
    </location>
</feature>
<organism evidence="10 11">
    <name type="scientific">Geomonas terrae</name>
    <dbReference type="NCBI Taxonomy" id="2562681"/>
    <lineage>
        <taxon>Bacteria</taxon>
        <taxon>Pseudomonadati</taxon>
        <taxon>Thermodesulfobacteriota</taxon>
        <taxon>Desulfuromonadia</taxon>
        <taxon>Geobacterales</taxon>
        <taxon>Geobacteraceae</taxon>
        <taxon>Geomonas</taxon>
    </lineage>
</organism>
<dbReference type="GO" id="GO:0140359">
    <property type="term" value="F:ABC-type transporter activity"/>
    <property type="evidence" value="ECO:0007669"/>
    <property type="project" value="InterPro"/>
</dbReference>
<dbReference type="RefSeq" id="WP_135868593.1">
    <property type="nucleotide sequence ID" value="NZ_SRSC01000001.1"/>
</dbReference>
<evidence type="ECO:0000256" key="8">
    <source>
        <dbReference type="SAM" id="Phobius"/>
    </source>
</evidence>
<keyword evidence="3" id="KW-0813">Transport</keyword>
<dbReference type="InterPro" id="IPR051449">
    <property type="entry name" value="ABC-2_transporter_component"/>
</dbReference>
<name>A0A4S1CKJ3_9BACT</name>
<evidence type="ECO:0000256" key="7">
    <source>
        <dbReference type="ARBA" id="ARBA00023136"/>
    </source>
</evidence>
<dbReference type="GO" id="GO:0005886">
    <property type="term" value="C:plasma membrane"/>
    <property type="evidence" value="ECO:0007669"/>
    <property type="project" value="UniProtKB-SubCell"/>
</dbReference>
<keyword evidence="11" id="KW-1185">Reference proteome</keyword>
<evidence type="ECO:0000256" key="3">
    <source>
        <dbReference type="ARBA" id="ARBA00022448"/>
    </source>
</evidence>
<evidence type="ECO:0000313" key="10">
    <source>
        <dbReference type="EMBL" id="TGU74258.1"/>
    </source>
</evidence>
<sequence length="376" mass="42002">MLGRLRQMLIKEFLHVIRDKRARFFLFAPPVIQTLVFGYAATLEIKHVPIAIVDYDNSQVSRDLVSRFQASRYFEVRHLSDRREIPELIDRDEAIMALQINSGFARDLGKGETAHLQVVVDASNSNTALVGLGYVNQVAQGFAREYRLKTLARQAPALAGGLPEIVVERRPWYNPDMSSQWFFVPGVIGNLVLVIVVTLTAFAVVREREIGTLEQIMVTPIRRVEFILGKTIPFFLIGLLDTALISAAGTLWFRVPLNGSFLVLGAGTVFFILCMLGVGLFISTVSATQQQAMVTSFFFIMPAVIFSGFGSPISSMPEILQRLTYLNPLRYYEVVLRSVYLKGGGFDLLWPQMAAMAAIALVMLTVSVLRFQKSLE</sequence>
<feature type="domain" description="ABC transmembrane type-2" evidence="9">
    <location>
        <begin position="132"/>
        <end position="374"/>
    </location>
</feature>
<dbReference type="Pfam" id="PF12698">
    <property type="entry name" value="ABC2_membrane_3"/>
    <property type="match status" value="1"/>
</dbReference>
<evidence type="ECO:0000256" key="2">
    <source>
        <dbReference type="ARBA" id="ARBA00007783"/>
    </source>
</evidence>
<dbReference type="Proteomes" id="UP000306416">
    <property type="component" value="Unassembled WGS sequence"/>
</dbReference>
<evidence type="ECO:0000256" key="4">
    <source>
        <dbReference type="ARBA" id="ARBA00022475"/>
    </source>
</evidence>
<dbReference type="InterPro" id="IPR013525">
    <property type="entry name" value="ABC2_TM"/>
</dbReference>
<dbReference type="PANTHER" id="PTHR30294:SF29">
    <property type="entry name" value="MULTIDRUG ABC TRANSPORTER PERMEASE YBHS-RELATED"/>
    <property type="match status" value="1"/>
</dbReference>
<keyword evidence="4" id="KW-1003">Cell membrane</keyword>
<gene>
    <name evidence="10" type="ORF">E4633_01965</name>
</gene>
<dbReference type="Gene3D" id="3.40.1710.10">
    <property type="entry name" value="abc type-2 transporter like domain"/>
    <property type="match status" value="1"/>
</dbReference>
<evidence type="ECO:0000256" key="1">
    <source>
        <dbReference type="ARBA" id="ARBA00004651"/>
    </source>
</evidence>
<feature type="transmembrane region" description="Helical" evidence="8">
    <location>
        <begin position="181"/>
        <end position="205"/>
    </location>
</feature>
<feature type="transmembrane region" description="Helical" evidence="8">
    <location>
        <begin position="294"/>
        <end position="313"/>
    </location>
</feature>
<dbReference type="PROSITE" id="PS51012">
    <property type="entry name" value="ABC_TM2"/>
    <property type="match status" value="1"/>
</dbReference>
<comment type="caution">
    <text evidence="10">The sequence shown here is derived from an EMBL/GenBank/DDBJ whole genome shotgun (WGS) entry which is preliminary data.</text>
</comment>
<evidence type="ECO:0000256" key="6">
    <source>
        <dbReference type="ARBA" id="ARBA00022989"/>
    </source>
</evidence>
<dbReference type="EMBL" id="SRSC01000001">
    <property type="protein sequence ID" value="TGU74258.1"/>
    <property type="molecule type" value="Genomic_DNA"/>
</dbReference>
<evidence type="ECO:0000259" key="9">
    <source>
        <dbReference type="PROSITE" id="PS51012"/>
    </source>
</evidence>
<protein>
    <submittedName>
        <fullName evidence="10">ABC transporter permease</fullName>
    </submittedName>
</protein>
<keyword evidence="7 8" id="KW-0472">Membrane</keyword>
<dbReference type="AlphaFoldDB" id="A0A4S1CKJ3"/>
<keyword evidence="6 8" id="KW-1133">Transmembrane helix</keyword>
<comment type="similarity">
    <text evidence="2">Belongs to the ABC-2 integral membrane protein family.</text>
</comment>
<feature type="transmembrane region" description="Helical" evidence="8">
    <location>
        <begin position="259"/>
        <end position="282"/>
    </location>
</feature>